<dbReference type="EMBL" id="JYDU01000213">
    <property type="protein sequence ID" value="KRX88985.1"/>
    <property type="molecule type" value="Genomic_DNA"/>
</dbReference>
<evidence type="ECO:0000313" key="2">
    <source>
        <dbReference type="EMBL" id="KRX88985.1"/>
    </source>
</evidence>
<feature type="signal peptide" evidence="1">
    <location>
        <begin position="1"/>
        <end position="18"/>
    </location>
</feature>
<organism evidence="3 4">
    <name type="scientific">Trichinella pseudospiralis</name>
    <name type="common">Parasitic roundworm</name>
    <dbReference type="NCBI Taxonomy" id="6337"/>
    <lineage>
        <taxon>Eukaryota</taxon>
        <taxon>Metazoa</taxon>
        <taxon>Ecdysozoa</taxon>
        <taxon>Nematoda</taxon>
        <taxon>Enoplea</taxon>
        <taxon>Dorylaimia</taxon>
        <taxon>Trichinellida</taxon>
        <taxon>Trichinellidae</taxon>
        <taxon>Trichinella</taxon>
    </lineage>
</organism>
<accession>A0A0V1EDA6</accession>
<dbReference type="AlphaFoldDB" id="A0A0V1EDA6"/>
<comment type="caution">
    <text evidence="3">The sequence shown here is derived from an EMBL/GenBank/DDBJ whole genome shotgun (WGS) entry which is preliminary data.</text>
</comment>
<protein>
    <submittedName>
        <fullName evidence="3">Uncharacterized protein</fullName>
    </submittedName>
</protein>
<evidence type="ECO:0000256" key="1">
    <source>
        <dbReference type="SAM" id="SignalP"/>
    </source>
</evidence>
<evidence type="ECO:0000313" key="5">
    <source>
        <dbReference type="Proteomes" id="UP000054815"/>
    </source>
</evidence>
<dbReference type="Proteomes" id="UP000054632">
    <property type="component" value="Unassembled WGS sequence"/>
</dbReference>
<evidence type="ECO:0000313" key="3">
    <source>
        <dbReference type="EMBL" id="KRY71330.1"/>
    </source>
</evidence>
<dbReference type="Proteomes" id="UP000054815">
    <property type="component" value="Unassembled WGS sequence"/>
</dbReference>
<feature type="chain" id="PRO_5007438015" evidence="1">
    <location>
        <begin position="19"/>
        <end position="86"/>
    </location>
</feature>
<sequence length="86" mass="9537">MCALIFLIGCSLIGTDSALDTRDKRGCGGAVWTNLAVTSVIKQNNHIAECSADEHLAYMLEKRQFQNEILKQSLKRGKNETHPGYL</sequence>
<reference evidence="4 5" key="1">
    <citation type="submission" date="2015-01" db="EMBL/GenBank/DDBJ databases">
        <title>Evolution of Trichinella species and genotypes.</title>
        <authorList>
            <person name="Korhonen P.K."/>
            <person name="Edoardo P."/>
            <person name="Giuseppe L.R."/>
            <person name="Gasser R.B."/>
        </authorList>
    </citation>
    <scope>NUCLEOTIDE SEQUENCE [LARGE SCALE GENOMIC DNA]</scope>
    <source>
        <strain evidence="3">ISS13</strain>
        <strain evidence="2">ISS141</strain>
    </source>
</reference>
<name>A0A0V1EDA6_TRIPS</name>
<keyword evidence="1" id="KW-0732">Signal</keyword>
<proteinExistence type="predicted"/>
<dbReference type="EMBL" id="JYDR01000059">
    <property type="protein sequence ID" value="KRY71330.1"/>
    <property type="molecule type" value="Genomic_DNA"/>
</dbReference>
<evidence type="ECO:0000313" key="4">
    <source>
        <dbReference type="Proteomes" id="UP000054632"/>
    </source>
</evidence>
<gene>
    <name evidence="3" type="ORF">T4A_3063</name>
    <name evidence="2" type="ORF">T4E_7034</name>
</gene>